<keyword evidence="2" id="KW-0472">Membrane</keyword>
<evidence type="ECO:0000313" key="4">
    <source>
        <dbReference type="Proteomes" id="UP001285354"/>
    </source>
</evidence>
<sequence>MLGDTRNCGGRRYNEGPVGAWQVMNKTMPLLHQLRQVPLVDVNSQRHDTTHRSFIKRRDDDDEEEDGDNEIGRREKRENDEEDDDERKKKEGDNDKRLKRSPLPLALAPNALTTTTISSIAPPPAAVSMSTVVIVSTTTASPILSTIWMTTLVTPTPTFSVPTTSTLPSNSSSSSLTPSNAAVASEKLVSIFLAPANTPMPTLTPSTPQPDSNRLPKGLEKGEVRSFDSTTAIVMTATSTIWTSIVVPQTALASSSISAVPDQAYQHDENYKDRGYTREKPGQLSAESEHWLIALGAIGGFILAASAIYFLIKLKERNIHFPTTTTNRTFGKGGPRGWYGWRKQDQGYMDYPPQYYYTSDEKSSPIQQNVDSYYVPAGTPVMASPGASGSLSRANSQRLEVRPGHFDNQDSIGAPQYSHISSPVEQAGVISATQAFYNIGGQSVARPGEPLSASSNTGSHDIAGGNPFSEYDNTGNNTLTSGQPNTRTIQTDSDVYDPSQRQINHLSYLSSLSSGFGDGLIMPEPTVNGGASRQTYRQSRDPGNPVAPRISWATSAAPPNPGVKGDRDTIYTTTSTDSGPRFRTINSWVAQQSDRVDRQQQSDREIPTMPPIPHRLQTQFKTFHQRNLSEDPAFKHHPGNEIAIGGGSRVPSSILDAKTYVH</sequence>
<keyword evidence="4" id="KW-1185">Reference proteome</keyword>
<comment type="caution">
    <text evidence="3">The sequence shown here is derived from an EMBL/GenBank/DDBJ whole genome shotgun (WGS) entry which is preliminary data.</text>
</comment>
<accession>A0AAD9T236</accession>
<feature type="region of interest" description="Disordered" evidence="1">
    <location>
        <begin position="447"/>
        <end position="491"/>
    </location>
</feature>
<feature type="region of interest" description="Disordered" evidence="1">
    <location>
        <begin position="42"/>
        <end position="104"/>
    </location>
</feature>
<dbReference type="Proteomes" id="UP001285354">
    <property type="component" value="Unassembled WGS sequence"/>
</dbReference>
<feature type="compositionally biased region" description="Basic and acidic residues" evidence="1">
    <location>
        <begin position="86"/>
        <end position="96"/>
    </location>
</feature>
<evidence type="ECO:0000256" key="2">
    <source>
        <dbReference type="SAM" id="Phobius"/>
    </source>
</evidence>
<feature type="region of interest" description="Disordered" evidence="1">
    <location>
        <begin position="631"/>
        <end position="662"/>
    </location>
</feature>
<reference evidence="3" key="1">
    <citation type="submission" date="2023-06" db="EMBL/GenBank/DDBJ databases">
        <title>Draft genome of Marssonina rosae.</title>
        <authorList>
            <person name="Cheng Q."/>
        </authorList>
    </citation>
    <scope>NUCLEOTIDE SEQUENCE</scope>
    <source>
        <strain evidence="3">R4</strain>
    </source>
</reference>
<dbReference type="AlphaFoldDB" id="A0AAD9T236"/>
<proteinExistence type="predicted"/>
<protein>
    <submittedName>
        <fullName evidence="3">Uncharacterized protein</fullName>
    </submittedName>
</protein>
<keyword evidence="2" id="KW-1133">Transmembrane helix</keyword>
<feature type="region of interest" description="Disordered" evidence="1">
    <location>
        <begin position="199"/>
        <end position="219"/>
    </location>
</feature>
<feature type="compositionally biased region" description="Basic and acidic residues" evidence="1">
    <location>
        <begin position="70"/>
        <end position="79"/>
    </location>
</feature>
<feature type="compositionally biased region" description="Acidic residues" evidence="1">
    <location>
        <begin position="60"/>
        <end position="69"/>
    </location>
</feature>
<evidence type="ECO:0000256" key="1">
    <source>
        <dbReference type="SAM" id="MobiDB-lite"/>
    </source>
</evidence>
<dbReference type="EMBL" id="JAUBYV010000004">
    <property type="protein sequence ID" value="KAK2627247.1"/>
    <property type="molecule type" value="Genomic_DNA"/>
</dbReference>
<name>A0AAD9T236_9HELO</name>
<evidence type="ECO:0000313" key="3">
    <source>
        <dbReference type="EMBL" id="KAK2627247.1"/>
    </source>
</evidence>
<feature type="compositionally biased region" description="Basic and acidic residues" evidence="1">
    <location>
        <begin position="44"/>
        <end position="59"/>
    </location>
</feature>
<feature type="region of interest" description="Disordered" evidence="1">
    <location>
        <begin position="526"/>
        <end position="578"/>
    </location>
</feature>
<feature type="transmembrane region" description="Helical" evidence="2">
    <location>
        <begin position="291"/>
        <end position="312"/>
    </location>
</feature>
<feature type="compositionally biased region" description="Polar residues" evidence="1">
    <location>
        <begin position="199"/>
        <end position="212"/>
    </location>
</feature>
<gene>
    <name evidence="3" type="ORF">QTJ16_003213</name>
</gene>
<keyword evidence="2" id="KW-0812">Transmembrane</keyword>
<organism evidence="3 4">
    <name type="scientific">Diplocarpon rosae</name>
    <dbReference type="NCBI Taxonomy" id="946125"/>
    <lineage>
        <taxon>Eukaryota</taxon>
        <taxon>Fungi</taxon>
        <taxon>Dikarya</taxon>
        <taxon>Ascomycota</taxon>
        <taxon>Pezizomycotina</taxon>
        <taxon>Leotiomycetes</taxon>
        <taxon>Helotiales</taxon>
        <taxon>Drepanopezizaceae</taxon>
        <taxon>Diplocarpon</taxon>
    </lineage>
</organism>
<feature type="compositionally biased region" description="Polar residues" evidence="1">
    <location>
        <begin position="471"/>
        <end position="491"/>
    </location>
</feature>